<proteinExistence type="predicted"/>
<evidence type="ECO:0000313" key="2">
    <source>
        <dbReference type="EMBL" id="QHS79601.1"/>
    </source>
</evidence>
<name>A0A6C0AJT5_9ZZZZ</name>
<accession>A0A6C0AJT5</accession>
<keyword evidence="1" id="KW-0472">Membrane</keyword>
<keyword evidence="1" id="KW-1133">Transmembrane helix</keyword>
<evidence type="ECO:0000256" key="1">
    <source>
        <dbReference type="SAM" id="Phobius"/>
    </source>
</evidence>
<sequence>MSLLNTLERIFEKEIGEAEKRAYEKGRIRGYYQGMIITVIAAVMGNLFVVGPFLGQQTRDLIATNLSKCLAVWPQESCSAYCNSPTFLR</sequence>
<dbReference type="EMBL" id="MN740650">
    <property type="protein sequence ID" value="QHS79601.1"/>
    <property type="molecule type" value="Genomic_DNA"/>
</dbReference>
<protein>
    <submittedName>
        <fullName evidence="2">Uncharacterized protein</fullName>
    </submittedName>
</protein>
<keyword evidence="1" id="KW-0812">Transmembrane</keyword>
<reference evidence="2" key="1">
    <citation type="journal article" date="2020" name="Nature">
        <title>Giant virus diversity and host interactions through global metagenomics.</title>
        <authorList>
            <person name="Schulz F."/>
            <person name="Roux S."/>
            <person name="Paez-Espino D."/>
            <person name="Jungbluth S."/>
            <person name="Walsh D.A."/>
            <person name="Denef V.J."/>
            <person name="McMahon K.D."/>
            <person name="Konstantinidis K.T."/>
            <person name="Eloe-Fadrosh E.A."/>
            <person name="Kyrpides N.C."/>
            <person name="Woyke T."/>
        </authorList>
    </citation>
    <scope>NUCLEOTIDE SEQUENCE</scope>
    <source>
        <strain evidence="2">GVMAG-S-1035303-20</strain>
    </source>
</reference>
<feature type="transmembrane region" description="Helical" evidence="1">
    <location>
        <begin position="30"/>
        <end position="54"/>
    </location>
</feature>
<dbReference type="AlphaFoldDB" id="A0A6C0AJT5"/>
<organism evidence="2">
    <name type="scientific">viral metagenome</name>
    <dbReference type="NCBI Taxonomy" id="1070528"/>
    <lineage>
        <taxon>unclassified sequences</taxon>
        <taxon>metagenomes</taxon>
        <taxon>organismal metagenomes</taxon>
    </lineage>
</organism>